<dbReference type="InterPro" id="IPR021109">
    <property type="entry name" value="Peptidase_aspartic_dom_sf"/>
</dbReference>
<dbReference type="PROSITE" id="PS00141">
    <property type="entry name" value="ASP_PROTEASE"/>
    <property type="match status" value="2"/>
</dbReference>
<dbReference type="Pfam" id="PF14541">
    <property type="entry name" value="TAXi_C"/>
    <property type="match status" value="1"/>
</dbReference>
<keyword evidence="6" id="KW-0732">Signal</keyword>
<evidence type="ECO:0000256" key="5">
    <source>
        <dbReference type="ARBA" id="ARBA00023180"/>
    </source>
</evidence>
<proteinExistence type="inferred from homology"/>
<keyword evidence="9" id="KW-1185">Reference proteome</keyword>
<evidence type="ECO:0000256" key="3">
    <source>
        <dbReference type="ARBA" id="ARBA00022750"/>
    </source>
</evidence>
<gene>
    <name evidence="8" type="ORF">RD792_004439</name>
</gene>
<evidence type="ECO:0000259" key="7">
    <source>
        <dbReference type="PROSITE" id="PS51767"/>
    </source>
</evidence>
<accession>A0ABR0DIL4</accession>
<keyword evidence="3" id="KW-0064">Aspartyl protease</keyword>
<reference evidence="8 9" key="1">
    <citation type="journal article" date="2023" name="bioRxiv">
        <title>Genome report: Whole genome sequence and annotation of Penstemon davidsonii.</title>
        <authorList>
            <person name="Ostevik K.L."/>
            <person name="Alabady M."/>
            <person name="Zhang M."/>
            <person name="Rausher M.D."/>
        </authorList>
    </citation>
    <scope>NUCLEOTIDE SEQUENCE [LARGE SCALE GENOMIC DNA]</scope>
    <source>
        <strain evidence="8">DNT005</strain>
        <tissue evidence="8">Whole leaf</tissue>
    </source>
</reference>
<comment type="similarity">
    <text evidence="1">Belongs to the peptidase A1 family.</text>
</comment>
<evidence type="ECO:0000313" key="8">
    <source>
        <dbReference type="EMBL" id="KAK4488668.1"/>
    </source>
</evidence>
<keyword evidence="4" id="KW-0378">Hydrolase</keyword>
<evidence type="ECO:0000256" key="2">
    <source>
        <dbReference type="ARBA" id="ARBA00022670"/>
    </source>
</evidence>
<keyword evidence="5" id="KW-0325">Glycoprotein</keyword>
<dbReference type="Pfam" id="PF14543">
    <property type="entry name" value="TAXi_N"/>
    <property type="match status" value="1"/>
</dbReference>
<dbReference type="PROSITE" id="PS51767">
    <property type="entry name" value="PEPTIDASE_A1"/>
    <property type="match status" value="1"/>
</dbReference>
<feature type="domain" description="Peptidase A1" evidence="7">
    <location>
        <begin position="90"/>
        <end position="436"/>
    </location>
</feature>
<feature type="chain" id="PRO_5046380269" description="Peptidase A1 domain-containing protein" evidence="6">
    <location>
        <begin position="28"/>
        <end position="443"/>
    </location>
</feature>
<dbReference type="InterPro" id="IPR034161">
    <property type="entry name" value="Pepsin-like_plant"/>
</dbReference>
<dbReference type="InterPro" id="IPR032799">
    <property type="entry name" value="TAXi_C"/>
</dbReference>
<dbReference type="PANTHER" id="PTHR47967">
    <property type="entry name" value="OS07G0603500 PROTEIN-RELATED"/>
    <property type="match status" value="1"/>
</dbReference>
<dbReference type="InterPro" id="IPR001969">
    <property type="entry name" value="Aspartic_peptidase_AS"/>
</dbReference>
<feature type="signal peptide" evidence="6">
    <location>
        <begin position="1"/>
        <end position="27"/>
    </location>
</feature>
<keyword evidence="2" id="KW-0645">Protease</keyword>
<protein>
    <recommendedName>
        <fullName evidence="7">Peptidase A1 domain-containing protein</fullName>
    </recommendedName>
</protein>
<evidence type="ECO:0000256" key="1">
    <source>
        <dbReference type="ARBA" id="ARBA00007447"/>
    </source>
</evidence>
<evidence type="ECO:0000313" key="9">
    <source>
        <dbReference type="Proteomes" id="UP001291926"/>
    </source>
</evidence>
<dbReference type="CDD" id="cd05476">
    <property type="entry name" value="pepsin_A_like_plant"/>
    <property type="match status" value="1"/>
</dbReference>
<evidence type="ECO:0000256" key="4">
    <source>
        <dbReference type="ARBA" id="ARBA00022801"/>
    </source>
</evidence>
<dbReference type="InterPro" id="IPR032861">
    <property type="entry name" value="TAXi_N"/>
</dbReference>
<dbReference type="SUPFAM" id="SSF50630">
    <property type="entry name" value="Acid proteases"/>
    <property type="match status" value="1"/>
</dbReference>
<dbReference type="Proteomes" id="UP001291926">
    <property type="component" value="Unassembled WGS sequence"/>
</dbReference>
<comment type="caution">
    <text evidence="8">The sequence shown here is derived from an EMBL/GenBank/DDBJ whole genome shotgun (WGS) entry which is preliminary data.</text>
</comment>
<dbReference type="PANTHER" id="PTHR47967:SF66">
    <property type="entry name" value="ASPARTIC PROTEINASE CDR1-RELATED"/>
    <property type="match status" value="1"/>
</dbReference>
<sequence>MKLDTIVVACITLTVALCFTKFRVSEAADFNIDLFHRDSLQSHSLDSMANESEIVTNLLQRSFNRARSFGQDYYSLQSASPEIIPDSGEYLLKFYLGTPPVETLAIADTGSDLTWIQCKPCVCFNQKAPIFEPSRSSTYKQASCSSKACTTLPRTSCNDSSKTCNYEIQYGDNSFSKGAIATEKITLGSTAEEKVTLPSIIIGCGHLNQGTFGAGASGIVGLGGGEASLITQMGSSIQGKFSYCLVPYLGRMTKSSKMNFGDQAVVTGAGVATTPIVPNRPKTFYFLTLEGITVGNNKLNYYDTFPSSANVSKAIQEGNIIIDSGTTLTYLPTELYYQVITAVKSQMKSRPIRDPLGLLKLCFRSIARVLINVPEITFHFKGADVKLKPINTFIKTTRRSICLALAPASIVSIYGNLAQANFLVGYDLEKKTVSFKPTDCSKA</sequence>
<dbReference type="Gene3D" id="2.40.70.10">
    <property type="entry name" value="Acid Proteases"/>
    <property type="match status" value="2"/>
</dbReference>
<dbReference type="EMBL" id="JAYDYQ010001088">
    <property type="protein sequence ID" value="KAK4488668.1"/>
    <property type="molecule type" value="Genomic_DNA"/>
</dbReference>
<dbReference type="InterPro" id="IPR051708">
    <property type="entry name" value="Plant_Aspart_Prot_A1"/>
</dbReference>
<organism evidence="8 9">
    <name type="scientific">Penstemon davidsonii</name>
    <dbReference type="NCBI Taxonomy" id="160366"/>
    <lineage>
        <taxon>Eukaryota</taxon>
        <taxon>Viridiplantae</taxon>
        <taxon>Streptophyta</taxon>
        <taxon>Embryophyta</taxon>
        <taxon>Tracheophyta</taxon>
        <taxon>Spermatophyta</taxon>
        <taxon>Magnoliopsida</taxon>
        <taxon>eudicotyledons</taxon>
        <taxon>Gunneridae</taxon>
        <taxon>Pentapetalae</taxon>
        <taxon>asterids</taxon>
        <taxon>lamiids</taxon>
        <taxon>Lamiales</taxon>
        <taxon>Plantaginaceae</taxon>
        <taxon>Cheloneae</taxon>
        <taxon>Penstemon</taxon>
    </lineage>
</organism>
<name>A0ABR0DIL4_9LAMI</name>
<dbReference type="InterPro" id="IPR033121">
    <property type="entry name" value="PEPTIDASE_A1"/>
</dbReference>
<evidence type="ECO:0000256" key="6">
    <source>
        <dbReference type="SAM" id="SignalP"/>
    </source>
</evidence>